<dbReference type="Proteomes" id="UP001175211">
    <property type="component" value="Unassembled WGS sequence"/>
</dbReference>
<proteinExistence type="predicted"/>
<feature type="region of interest" description="Disordered" evidence="1">
    <location>
        <begin position="470"/>
        <end position="497"/>
    </location>
</feature>
<feature type="compositionally biased region" description="Low complexity" evidence="1">
    <location>
        <begin position="470"/>
        <end position="482"/>
    </location>
</feature>
<dbReference type="AlphaFoldDB" id="A0AA39K0F3"/>
<gene>
    <name evidence="2" type="ORF">EV420DRAFT_701577</name>
</gene>
<name>A0AA39K0F3_ARMTA</name>
<keyword evidence="3" id="KW-1185">Reference proteome</keyword>
<comment type="caution">
    <text evidence="2">The sequence shown here is derived from an EMBL/GenBank/DDBJ whole genome shotgun (WGS) entry which is preliminary data.</text>
</comment>
<feature type="compositionally biased region" description="Acidic residues" evidence="1">
    <location>
        <begin position="331"/>
        <end position="351"/>
    </location>
</feature>
<evidence type="ECO:0000313" key="3">
    <source>
        <dbReference type="Proteomes" id="UP001175211"/>
    </source>
</evidence>
<organism evidence="2 3">
    <name type="scientific">Armillaria tabescens</name>
    <name type="common">Ringless honey mushroom</name>
    <name type="synonym">Agaricus tabescens</name>
    <dbReference type="NCBI Taxonomy" id="1929756"/>
    <lineage>
        <taxon>Eukaryota</taxon>
        <taxon>Fungi</taxon>
        <taxon>Dikarya</taxon>
        <taxon>Basidiomycota</taxon>
        <taxon>Agaricomycotina</taxon>
        <taxon>Agaricomycetes</taxon>
        <taxon>Agaricomycetidae</taxon>
        <taxon>Agaricales</taxon>
        <taxon>Marasmiineae</taxon>
        <taxon>Physalacriaceae</taxon>
        <taxon>Desarmillaria</taxon>
    </lineage>
</organism>
<evidence type="ECO:0000313" key="2">
    <source>
        <dbReference type="EMBL" id="KAK0451992.1"/>
    </source>
</evidence>
<feature type="compositionally biased region" description="Low complexity" evidence="1">
    <location>
        <begin position="9"/>
        <end position="18"/>
    </location>
</feature>
<evidence type="ECO:0000256" key="1">
    <source>
        <dbReference type="SAM" id="MobiDB-lite"/>
    </source>
</evidence>
<feature type="compositionally biased region" description="Basic and acidic residues" evidence="1">
    <location>
        <begin position="488"/>
        <end position="497"/>
    </location>
</feature>
<dbReference type="EMBL" id="JAUEPS010000032">
    <property type="protein sequence ID" value="KAK0451992.1"/>
    <property type="molecule type" value="Genomic_DNA"/>
</dbReference>
<dbReference type="RefSeq" id="XP_060327826.1">
    <property type="nucleotide sequence ID" value="XM_060483140.1"/>
</dbReference>
<feature type="region of interest" description="Disordered" evidence="1">
    <location>
        <begin position="1"/>
        <end position="24"/>
    </location>
</feature>
<sequence length="636" mass="71055">MSKPKRRNQPQARPRAAPTRSKDTIPGENALEFLFNYRPKFTKLKNFEGSNGTRDPAQYDMHLHSQLILKDIVLFPDMLNQLAGVVDSKLCHSARSNGSLPQVFRNSLLDPDKVILSMGDPETGFTIGPEVDLQGKYDNLQKLSSVAASTLFAGLEEWSTIFGYSSKPISMAPCALADGYLSLDEKAIKKAKLPKGLDSDLKLVIKKGLSDFLFWEFKSMNAGSEEVMRAIRHLAGSEFPWVRCPTSQSCNGRFCKKTNNRFQFTITGYKTGEDGDIMEDESGISTENGFRFNKSSIDFSVTPIPDPRGWRFLRERKTAQKRSRVRSRSDDDPDEDDGETGGGDIDDDGAEDNARVMLPFTQQAFEKAKKIIQQIWAEAVNVDATFIVLNAGSREYIGIRDRKLQRLYLSPFIDLDNPDTVSQGYFKIHTGLQIIALLDAIQRAKKLHALREIPELYTFQYDRGEPYQDKASNAAKAARSSKPTTTPREAKAEALKSVDTDEDDFAGSSVNFRPVELRLLQRLQDACSLRISWNAYISDLGQAGSMIVTRSLKGPFRHRGAQIELHVMHHYPHSALSYSCYADDGDTTLGGIVIKVAPPGRAKEGLLHEHKMYNALSKIEGVAPNPWASRSSWTLP</sequence>
<feature type="region of interest" description="Disordered" evidence="1">
    <location>
        <begin position="321"/>
        <end position="351"/>
    </location>
</feature>
<reference evidence="2" key="1">
    <citation type="submission" date="2023-06" db="EMBL/GenBank/DDBJ databases">
        <authorList>
            <consortium name="Lawrence Berkeley National Laboratory"/>
            <person name="Ahrendt S."/>
            <person name="Sahu N."/>
            <person name="Indic B."/>
            <person name="Wong-Bajracharya J."/>
            <person name="Merenyi Z."/>
            <person name="Ke H.-M."/>
            <person name="Monk M."/>
            <person name="Kocsube S."/>
            <person name="Drula E."/>
            <person name="Lipzen A."/>
            <person name="Balint B."/>
            <person name="Henrissat B."/>
            <person name="Andreopoulos B."/>
            <person name="Martin F.M."/>
            <person name="Harder C.B."/>
            <person name="Rigling D."/>
            <person name="Ford K.L."/>
            <person name="Foster G.D."/>
            <person name="Pangilinan J."/>
            <person name="Papanicolaou A."/>
            <person name="Barry K."/>
            <person name="LaButti K."/>
            <person name="Viragh M."/>
            <person name="Koriabine M."/>
            <person name="Yan M."/>
            <person name="Riley R."/>
            <person name="Champramary S."/>
            <person name="Plett K.L."/>
            <person name="Tsai I.J."/>
            <person name="Slot J."/>
            <person name="Sipos G."/>
            <person name="Plett J."/>
            <person name="Nagy L.G."/>
            <person name="Grigoriev I.V."/>
        </authorList>
    </citation>
    <scope>NUCLEOTIDE SEQUENCE</scope>
    <source>
        <strain evidence="2">CCBAS 213</strain>
    </source>
</reference>
<accession>A0AA39K0F3</accession>
<protein>
    <submittedName>
        <fullName evidence="2">Uncharacterized protein</fullName>
    </submittedName>
</protein>
<dbReference type="GeneID" id="85366688"/>